<sequence>MVPITGDWKDRLLGESGSGSGKDKVFYRVDLQLSRVKWYRNTPAVRLKRQPAPIAKWYDSW</sequence>
<dbReference type="Proteomes" id="UP000324748">
    <property type="component" value="Unassembled WGS sequence"/>
</dbReference>
<feature type="region of interest" description="Disordered" evidence="1">
    <location>
        <begin position="1"/>
        <end position="22"/>
    </location>
</feature>
<evidence type="ECO:0000313" key="3">
    <source>
        <dbReference type="Proteomes" id="UP000324748"/>
    </source>
</evidence>
<evidence type="ECO:0000256" key="1">
    <source>
        <dbReference type="SAM" id="MobiDB-lite"/>
    </source>
</evidence>
<evidence type="ECO:0000313" key="2">
    <source>
        <dbReference type="EMBL" id="KAA1073631.1"/>
    </source>
</evidence>
<proteinExistence type="predicted"/>
<accession>A0A5B0MAK3</accession>
<reference evidence="2 3" key="1">
    <citation type="submission" date="2019-05" db="EMBL/GenBank/DDBJ databases">
        <title>Emergence of the Ug99 lineage of the wheat stem rust pathogen through somatic hybridization.</title>
        <authorList>
            <person name="Li F."/>
            <person name="Upadhyaya N.M."/>
            <person name="Sperschneider J."/>
            <person name="Matny O."/>
            <person name="Nguyen-Phuc H."/>
            <person name="Mago R."/>
            <person name="Raley C."/>
            <person name="Miller M.E."/>
            <person name="Silverstein K.A.T."/>
            <person name="Henningsen E."/>
            <person name="Hirsch C.D."/>
            <person name="Visser B."/>
            <person name="Pretorius Z.A."/>
            <person name="Steffenson B.J."/>
            <person name="Schwessinger B."/>
            <person name="Dodds P.N."/>
            <person name="Figueroa M."/>
        </authorList>
    </citation>
    <scope>NUCLEOTIDE SEQUENCE [LARGE SCALE GENOMIC DNA]</scope>
    <source>
        <strain evidence="2">21-0</strain>
    </source>
</reference>
<comment type="caution">
    <text evidence="2">The sequence shown here is derived from an EMBL/GenBank/DDBJ whole genome shotgun (WGS) entry which is preliminary data.</text>
</comment>
<protein>
    <submittedName>
        <fullName evidence="2">Uncharacterized protein</fullName>
    </submittedName>
</protein>
<dbReference type="EMBL" id="VSWC01000158">
    <property type="protein sequence ID" value="KAA1073631.1"/>
    <property type="molecule type" value="Genomic_DNA"/>
</dbReference>
<keyword evidence="3" id="KW-1185">Reference proteome</keyword>
<name>A0A5B0MAK3_PUCGR</name>
<organism evidence="2 3">
    <name type="scientific">Puccinia graminis f. sp. tritici</name>
    <dbReference type="NCBI Taxonomy" id="56615"/>
    <lineage>
        <taxon>Eukaryota</taxon>
        <taxon>Fungi</taxon>
        <taxon>Dikarya</taxon>
        <taxon>Basidiomycota</taxon>
        <taxon>Pucciniomycotina</taxon>
        <taxon>Pucciniomycetes</taxon>
        <taxon>Pucciniales</taxon>
        <taxon>Pucciniaceae</taxon>
        <taxon>Puccinia</taxon>
    </lineage>
</organism>
<gene>
    <name evidence="2" type="ORF">PGT21_019280</name>
</gene>
<dbReference type="AlphaFoldDB" id="A0A5B0MAK3"/>